<proteinExistence type="predicted"/>
<evidence type="ECO:0000313" key="7">
    <source>
        <dbReference type="EMBL" id="ERT00739.1"/>
    </source>
</evidence>
<feature type="region of interest" description="Disordered" evidence="5">
    <location>
        <begin position="1"/>
        <end position="81"/>
    </location>
</feature>
<feature type="compositionally biased region" description="Basic and acidic residues" evidence="5">
    <location>
        <begin position="906"/>
        <end position="917"/>
    </location>
</feature>
<dbReference type="InterPro" id="IPR052819">
    <property type="entry name" value="Chromatin_regulatory_protein"/>
</dbReference>
<dbReference type="InterPro" id="IPR011011">
    <property type="entry name" value="Znf_FYVE_PHD"/>
</dbReference>
<gene>
    <name evidence="7" type="ORF">HMPREF1624_01971</name>
</gene>
<evidence type="ECO:0000256" key="3">
    <source>
        <dbReference type="ARBA" id="ARBA00022833"/>
    </source>
</evidence>
<dbReference type="Gene3D" id="3.30.40.10">
    <property type="entry name" value="Zinc/RING finger domain, C3HC4 (zinc finger)"/>
    <property type="match status" value="2"/>
</dbReference>
<feature type="region of interest" description="Disordered" evidence="5">
    <location>
        <begin position="1546"/>
        <end position="1725"/>
    </location>
</feature>
<keyword evidence="2 4" id="KW-0863">Zinc-finger</keyword>
<dbReference type="PANTHER" id="PTHR47636:SF1">
    <property type="entry name" value="TRANSCRIPTIONAL REGULATORY PROTEIN RCO1"/>
    <property type="match status" value="1"/>
</dbReference>
<feature type="compositionally biased region" description="Basic and acidic residues" evidence="5">
    <location>
        <begin position="1643"/>
        <end position="1656"/>
    </location>
</feature>
<feature type="compositionally biased region" description="Polar residues" evidence="5">
    <location>
        <begin position="9"/>
        <end position="20"/>
    </location>
</feature>
<dbReference type="PROSITE" id="PS50016">
    <property type="entry name" value="ZF_PHD_2"/>
    <property type="match status" value="1"/>
</dbReference>
<feature type="compositionally biased region" description="Low complexity" evidence="5">
    <location>
        <begin position="140"/>
        <end position="151"/>
    </location>
</feature>
<dbReference type="PANTHER" id="PTHR47636">
    <property type="entry name" value="TRANSCRIPTIONAL REGULATORY PROTEIN RCO1"/>
    <property type="match status" value="1"/>
</dbReference>
<feature type="compositionally biased region" description="Basic and acidic residues" evidence="5">
    <location>
        <begin position="340"/>
        <end position="350"/>
    </location>
</feature>
<feature type="compositionally biased region" description="Basic and acidic residues" evidence="5">
    <location>
        <begin position="181"/>
        <end position="192"/>
    </location>
</feature>
<dbReference type="CDD" id="cd15534">
    <property type="entry name" value="PHD2_PHF12_Rco1"/>
    <property type="match status" value="1"/>
</dbReference>
<feature type="region of interest" description="Disordered" evidence="5">
    <location>
        <begin position="613"/>
        <end position="782"/>
    </location>
</feature>
<dbReference type="InterPro" id="IPR013083">
    <property type="entry name" value="Znf_RING/FYVE/PHD"/>
</dbReference>
<dbReference type="SMART" id="SM00249">
    <property type="entry name" value="PHD"/>
    <property type="match status" value="2"/>
</dbReference>
<dbReference type="AlphaFoldDB" id="U7PYK9"/>
<feature type="compositionally biased region" description="Low complexity" evidence="5">
    <location>
        <begin position="387"/>
        <end position="410"/>
    </location>
</feature>
<dbReference type="InterPro" id="IPR019786">
    <property type="entry name" value="Zinc_finger_PHD-type_CS"/>
</dbReference>
<feature type="compositionally biased region" description="Basic and acidic residues" evidence="5">
    <location>
        <begin position="1691"/>
        <end position="1704"/>
    </location>
</feature>
<evidence type="ECO:0000256" key="5">
    <source>
        <dbReference type="SAM" id="MobiDB-lite"/>
    </source>
</evidence>
<dbReference type="HOGENOM" id="CLU_001648_0_0_1"/>
<feature type="compositionally biased region" description="Low complexity" evidence="5">
    <location>
        <begin position="252"/>
        <end position="269"/>
    </location>
</feature>
<evidence type="ECO:0000313" key="8">
    <source>
        <dbReference type="Proteomes" id="UP000018087"/>
    </source>
</evidence>
<feature type="compositionally biased region" description="Low complexity" evidence="5">
    <location>
        <begin position="832"/>
        <end position="843"/>
    </location>
</feature>
<feature type="compositionally biased region" description="Low complexity" evidence="5">
    <location>
        <begin position="975"/>
        <end position="990"/>
    </location>
</feature>
<sequence length="1725" mass="185225">MPPAPHTATRATRSRFSSPLHSGVADAAAGSGSSIGRQVGSGSTPTSSTTAGSSNNGVTNAQRAMMARWLEPPVQSKSSFEEAGFQRHGVFEGMAPLGTLPKAVNVAKRISGLPEEKLFHEGSPLGRQTVKQQQKRKEQQGQQGRRAGQQGPDDDDDGEARRELPTVETDTQEQDSTGTQHQEHDEDSKPQERQPISTLNSKKIILKRPNAGKHVPTRIIVAPKRSTRSGPQSATSDVADREDAHQESGPNTPSTPITPTTPSTRRSIIFRPAPGNSKRQARASARQQEKQRRKSQEATDEAADDADQSDQETAGGPDAVLTADVDAGDQVHSNESAEVQSEKPALEKPKSAKRPVGRPKSRRSLAAEQRALKQKEAAEAEAERIVAAEAEAQIEAEAPPVLTPVTTAAPIRPENGQEADTEGDVRDSDGDSVGDSFDSQDEDNDGYGGKPSGFDSSFLPLNTPYGLQRPRSDSNATEVNREVTDKVVDLAVEEAVRHFRYPTAWALRTLYDEQAGNQTFLTMVEDVFQQTADREAINTFARMVHEKKKEGKKDNKGCKHFVPPGTDINIAAHKPIPAPYADLITMDLPQFTTDVSGNIIDSTTDDTAHARKRVKLTDEDSELVVTPPAPATVSMHTFAPPQPSVASDASHRETEQPASASKKSSAKVKTPLQSPRASKTPAALSASATPKTPTKTPRGRPGRPPGSKNKTLAEKAASAQKKQPVPKIEEDATMTTPPPFAQGIDAAPSTPPTIRRHLRADSVASSLSPALSISPPSKNARGLYVDGETISDKDNDVVMRDATGGAVTSIGWTAETVKRSQNSHHQQPKRTSAAAAAAAISASAKDEMPAAVEDHISVRPVSVAKRAQNGNGKSRNSTAALPSPAMNSTDAAPNSLGKSESDEAGEERLARLRREARGVTNSIGVAPESFTRGSATLLSTGAASSSRPTSASRSRRGSVPDAASHQPLLETPQPQRQRQLRASTTATRTTRSARKRAFDEVDEDLSPRSGSFPSDDLPSTRLQTPVPAQQVAAVNGSNGNSRAGTPGPKSKKPRVGLRVKSSPVKKKTGTSAGVPRASGERGSPVANGAPSNQDDNDDYCASCSGSGDLVCCDGCTRSFHFNCVDPPVHEDRDLPDEWFCNVCIARRNPASLTRYTGVFGALLNIMEQRNSSAFSLPSETRNYFEGVKTGTEGEYEDIVVTGTSRTRKRNYDEAPDFFRIRDNDGNPVLCHICNSSAQDNRPIIPCAYCGLWWHIDCLDPPMANPPVLRNWRCPAHTDDILAKLPGQLGPAHRFRKIKGAPVVKPSYSRGMINNGFIEFTSDDDSSDSQSGWKHVQTFGRMQRIGARGVELDFLEQIRREQNTGKQRRARMHRYQERPEFRNDDIEVVPKAEPAAEPNRVLLTDRHRIDEAQAAQNLSALYTSEERTDRSGELINALLSQADASVISMMAQGSPLNIEIGSALTQEDLAALQAMRARIDLLLSNPRTRPESHQVNDLKAREAGADEAQDVPEVAMEDAQVAGEGLPEPGSEQIVPETNEVMSLVSDNGENEDEDPPTITTPLNASEDEPGSAVWPVEHSVSDPGSGNGTLPASAKAELSENDIDGFRLCDHNNAKRPPAAGDSVPAPILEKTLETVAISNTADGDKEKEDKEDKQGEGQQGADATTNGTSSPPTPVPASSETAVGDEDNKENEKMADRLDKQSEQVDGGLESTEARTETNDAADT</sequence>
<dbReference type="CDD" id="cd15535">
    <property type="entry name" value="PHD1_Rco1"/>
    <property type="match status" value="1"/>
</dbReference>
<dbReference type="InterPro" id="IPR001965">
    <property type="entry name" value="Znf_PHD"/>
</dbReference>
<dbReference type="Pfam" id="PF00628">
    <property type="entry name" value="PHD"/>
    <property type="match status" value="2"/>
</dbReference>
<dbReference type="EMBL" id="KI440843">
    <property type="protein sequence ID" value="ERT00739.1"/>
    <property type="molecule type" value="Genomic_DNA"/>
</dbReference>
<accession>U7PYK9</accession>
<dbReference type="Proteomes" id="UP000018087">
    <property type="component" value="Unassembled WGS sequence"/>
</dbReference>
<feature type="compositionally biased region" description="Basic and acidic residues" evidence="5">
    <location>
        <begin position="844"/>
        <end position="857"/>
    </location>
</feature>
<dbReference type="STRING" id="1391915.U7PYK9"/>
<feature type="compositionally biased region" description="Acidic residues" evidence="5">
    <location>
        <begin position="298"/>
        <end position="310"/>
    </location>
</feature>
<dbReference type="OrthoDB" id="5876363at2759"/>
<feature type="compositionally biased region" description="Basic residues" evidence="5">
    <location>
        <begin position="351"/>
        <end position="363"/>
    </location>
</feature>
<feature type="region of interest" description="Disordered" evidence="5">
    <location>
        <begin position="1486"/>
        <end position="1508"/>
    </location>
</feature>
<dbReference type="PROSITE" id="PS01359">
    <property type="entry name" value="ZF_PHD_1"/>
    <property type="match status" value="1"/>
</dbReference>
<reference evidence="8" key="1">
    <citation type="journal article" date="2014" name="Genome Announc.">
        <title>Genome sequence of the pathogenic fungus Sporothrix schenckii (ATCC 58251).</title>
        <authorList>
            <person name="Cuomo C.A."/>
            <person name="Rodriguez-Del Valle N."/>
            <person name="Perez-Sanchez L."/>
            <person name="Abouelleil A."/>
            <person name="Goldberg J."/>
            <person name="Young S."/>
            <person name="Zeng Q."/>
            <person name="Birren B.W."/>
        </authorList>
    </citation>
    <scope>NUCLEOTIDE SEQUENCE [LARGE SCALE GENOMIC DNA]</scope>
    <source>
        <strain evidence="8">ATCC 58251 / de Perez 2211183</strain>
    </source>
</reference>
<evidence type="ECO:0000256" key="1">
    <source>
        <dbReference type="ARBA" id="ARBA00022723"/>
    </source>
</evidence>
<name>U7PYK9_SPOS1</name>
<feature type="compositionally biased region" description="Low complexity" evidence="5">
    <location>
        <begin position="685"/>
        <end position="696"/>
    </location>
</feature>
<keyword evidence="1" id="KW-0479">Metal-binding</keyword>
<organism evidence="7 8">
    <name type="scientific">Sporothrix schenckii (strain ATCC 58251 / de Perez 2211183)</name>
    <name type="common">Rose-picker's disease fungus</name>
    <dbReference type="NCBI Taxonomy" id="1391915"/>
    <lineage>
        <taxon>Eukaryota</taxon>
        <taxon>Fungi</taxon>
        <taxon>Dikarya</taxon>
        <taxon>Ascomycota</taxon>
        <taxon>Pezizomycotina</taxon>
        <taxon>Sordariomycetes</taxon>
        <taxon>Sordariomycetidae</taxon>
        <taxon>Ophiostomatales</taxon>
        <taxon>Ophiostomataceae</taxon>
        <taxon>Sporothrix</taxon>
    </lineage>
</organism>
<feature type="compositionally biased region" description="Low complexity" evidence="5">
    <location>
        <begin position="762"/>
        <end position="777"/>
    </location>
</feature>
<evidence type="ECO:0000256" key="4">
    <source>
        <dbReference type="PROSITE-ProRule" id="PRU00146"/>
    </source>
</evidence>
<dbReference type="SUPFAM" id="SSF57903">
    <property type="entry name" value="FYVE/PHD zinc finger"/>
    <property type="match status" value="2"/>
</dbReference>
<dbReference type="GO" id="GO:0008270">
    <property type="term" value="F:zinc ion binding"/>
    <property type="evidence" value="ECO:0007669"/>
    <property type="project" value="UniProtKB-KW"/>
</dbReference>
<feature type="compositionally biased region" description="Low complexity" evidence="5">
    <location>
        <begin position="22"/>
        <end position="60"/>
    </location>
</feature>
<feature type="region of interest" description="Disordered" evidence="5">
    <location>
        <begin position="115"/>
        <end position="480"/>
    </location>
</feature>
<protein>
    <recommendedName>
        <fullName evidence="6">PHD-type domain-containing protein</fullName>
    </recommendedName>
</protein>
<feature type="compositionally biased region" description="Basic residues" evidence="5">
    <location>
        <begin position="1049"/>
        <end position="1068"/>
    </location>
</feature>
<feature type="compositionally biased region" description="Basic and acidic residues" evidence="5">
    <location>
        <begin position="1487"/>
        <end position="1503"/>
    </location>
</feature>
<dbReference type="eggNOG" id="KOG4299">
    <property type="taxonomic scope" value="Eukaryota"/>
</dbReference>
<evidence type="ECO:0000259" key="6">
    <source>
        <dbReference type="PROSITE" id="PS50016"/>
    </source>
</evidence>
<feature type="domain" description="PHD-type" evidence="6">
    <location>
        <begin position="1097"/>
        <end position="1146"/>
    </location>
</feature>
<dbReference type="GO" id="GO:0032221">
    <property type="term" value="C:Rpd3S complex"/>
    <property type="evidence" value="ECO:0007669"/>
    <property type="project" value="TreeGrafter"/>
</dbReference>
<feature type="compositionally biased region" description="Low complexity" evidence="5">
    <location>
        <begin position="933"/>
        <end position="952"/>
    </location>
</feature>
<dbReference type="GO" id="GO:0006357">
    <property type="term" value="P:regulation of transcription by RNA polymerase II"/>
    <property type="evidence" value="ECO:0007669"/>
    <property type="project" value="TreeGrafter"/>
</dbReference>
<feature type="region of interest" description="Disordered" evidence="5">
    <location>
        <begin position="816"/>
        <end position="1094"/>
    </location>
</feature>
<evidence type="ECO:0000256" key="2">
    <source>
        <dbReference type="ARBA" id="ARBA00022771"/>
    </source>
</evidence>
<dbReference type="InterPro" id="IPR019787">
    <property type="entry name" value="Znf_PHD-finger"/>
</dbReference>
<keyword evidence="8" id="KW-1185">Reference proteome</keyword>
<feature type="compositionally biased region" description="Basic and acidic residues" evidence="5">
    <location>
        <begin position="370"/>
        <end position="386"/>
    </location>
</feature>
<feature type="compositionally biased region" description="Polar residues" evidence="5">
    <location>
        <begin position="868"/>
        <end position="898"/>
    </location>
</feature>
<feature type="compositionally biased region" description="Basic and acidic residues" evidence="5">
    <location>
        <begin position="1604"/>
        <end position="1613"/>
    </location>
</feature>
<keyword evidence="3" id="KW-0862">Zinc</keyword>
<feature type="compositionally biased region" description="Basic and acidic residues" evidence="5">
    <location>
        <begin position="287"/>
        <end position="297"/>
    </location>
</feature>